<dbReference type="Proteomes" id="UP000551501">
    <property type="component" value="Unassembled WGS sequence"/>
</dbReference>
<reference evidence="1 2" key="1">
    <citation type="submission" date="2020-08" db="EMBL/GenBank/DDBJ databases">
        <title>Sequencing the genomes of 1000 actinobacteria strains.</title>
        <authorList>
            <person name="Klenk H.-P."/>
        </authorList>
    </citation>
    <scope>NUCLEOTIDE SEQUENCE [LARGE SCALE GENOMIC DNA]</scope>
    <source>
        <strain evidence="1 2">DSM 45298</strain>
    </source>
</reference>
<comment type="caution">
    <text evidence="1">The sequence shown here is derived from an EMBL/GenBank/DDBJ whole genome shotgun (WGS) entry which is preliminary data.</text>
</comment>
<protein>
    <submittedName>
        <fullName evidence="1">Uncharacterized protein</fullName>
    </submittedName>
</protein>
<proteinExistence type="predicted"/>
<dbReference type="RefSeq" id="WP_183371849.1">
    <property type="nucleotide sequence ID" value="NZ_BAABHL010000126.1"/>
</dbReference>
<sequence>MSSGDATRGLLTPLRLTPLRRGFVTLRDPADGPDLLWAPGLEARPVLFGSPPIAFRGGGWGSVVPVVYDETDPSLALRLDDRIVEAGSPVLRPDPLELLCPSPGVPDFQSYAADPTVQQRLTTGDPILTAFALRLVQTTALEAQELARAADAAGVSAGDLDEVVRAGPGMEHYPDFIDVVLPHLPREALGNDRRRLLHAVCVAAALRRRRGIRGTILHRASDDRLDAVLGAFTSVCGPIPGIAAEAGNMLRPPPPVADQVDPPRACRVLEHSRSGVVVEASTALPAVGDVVALTAGPTTHGDAAFARHCSHHRIGAAHVDDGRAWLSVDPPPSTSATAMVAVDRCRSHLVHRPDEETSMVGLAGRAPAVGDMTKRRWWRARPRRDGVTADATQVWNAAMREHDRIRSEYLAYEMDPGLRTGFPSVTDVTRPETAEFVSSMGLADALRREDPTDTDYAEQYHRAVANAARLWALCESAARRTGG</sequence>
<keyword evidence="2" id="KW-1185">Reference proteome</keyword>
<organism evidence="1 2">
    <name type="scientific">Gordonia humi</name>
    <dbReference type="NCBI Taxonomy" id="686429"/>
    <lineage>
        <taxon>Bacteria</taxon>
        <taxon>Bacillati</taxon>
        <taxon>Actinomycetota</taxon>
        <taxon>Actinomycetes</taxon>
        <taxon>Mycobacteriales</taxon>
        <taxon>Gordoniaceae</taxon>
        <taxon>Gordonia</taxon>
    </lineage>
</organism>
<name>A0A840F4V7_9ACTN</name>
<dbReference type="AlphaFoldDB" id="A0A840F4V7"/>
<evidence type="ECO:0000313" key="2">
    <source>
        <dbReference type="Proteomes" id="UP000551501"/>
    </source>
</evidence>
<evidence type="ECO:0000313" key="1">
    <source>
        <dbReference type="EMBL" id="MBB4136936.1"/>
    </source>
</evidence>
<dbReference type="EMBL" id="JACIFP010000001">
    <property type="protein sequence ID" value="MBB4136936.1"/>
    <property type="molecule type" value="Genomic_DNA"/>
</dbReference>
<gene>
    <name evidence="1" type="ORF">BKA16_003488</name>
</gene>
<accession>A0A840F4V7</accession>